<comment type="caution">
    <text evidence="2">The sequence shown here is derived from an EMBL/GenBank/DDBJ whole genome shotgun (WGS) entry which is preliminary data.</text>
</comment>
<dbReference type="Proteomes" id="UP000290288">
    <property type="component" value="Unassembled WGS sequence"/>
</dbReference>
<evidence type="ECO:0000313" key="2">
    <source>
        <dbReference type="EMBL" id="RXW15905.1"/>
    </source>
</evidence>
<feature type="compositionally biased region" description="Acidic residues" evidence="1">
    <location>
        <begin position="27"/>
        <end position="77"/>
    </location>
</feature>
<organism evidence="2 3">
    <name type="scientific">Candolleomyces aberdarensis</name>
    <dbReference type="NCBI Taxonomy" id="2316362"/>
    <lineage>
        <taxon>Eukaryota</taxon>
        <taxon>Fungi</taxon>
        <taxon>Dikarya</taxon>
        <taxon>Basidiomycota</taxon>
        <taxon>Agaricomycotina</taxon>
        <taxon>Agaricomycetes</taxon>
        <taxon>Agaricomycetidae</taxon>
        <taxon>Agaricales</taxon>
        <taxon>Agaricineae</taxon>
        <taxon>Psathyrellaceae</taxon>
        <taxon>Candolleomyces</taxon>
    </lineage>
</organism>
<proteinExistence type="predicted"/>
<protein>
    <submittedName>
        <fullName evidence="2">Uncharacterized protein</fullName>
    </submittedName>
</protein>
<dbReference type="EMBL" id="SDEE01000496">
    <property type="protein sequence ID" value="RXW15905.1"/>
    <property type="molecule type" value="Genomic_DNA"/>
</dbReference>
<feature type="compositionally biased region" description="Polar residues" evidence="1">
    <location>
        <begin position="100"/>
        <end position="118"/>
    </location>
</feature>
<gene>
    <name evidence="2" type="ORF">EST38_g9948</name>
</gene>
<sequence>MSSLFKVTLGLDDIPPPINPGSGDAQSMDDEASMSDAESDDSSFVPDSDDEEEDSCSEELVTEEESSLDESASEDSFIDDDLQYLMARKHSRRKVHLRVSSESSGTNSPELDSGSNLTDGWCVDDQPEVVEGSLGEEKEQNKKVELYLTVSKTAEVPRERILIADATWKAVRNERLGPITPVGNDFRSVALV</sequence>
<accession>A0A4Q2DBY2</accession>
<name>A0A4Q2DBY2_9AGAR</name>
<feature type="region of interest" description="Disordered" evidence="1">
    <location>
        <begin position="91"/>
        <end position="123"/>
    </location>
</feature>
<feature type="region of interest" description="Disordered" evidence="1">
    <location>
        <begin position="1"/>
        <end position="77"/>
    </location>
</feature>
<dbReference type="AlphaFoldDB" id="A0A4Q2DBY2"/>
<keyword evidence="3" id="KW-1185">Reference proteome</keyword>
<reference evidence="2 3" key="1">
    <citation type="submission" date="2019-01" db="EMBL/GenBank/DDBJ databases">
        <title>Draft genome sequence of Psathyrella aberdarensis IHI B618.</title>
        <authorList>
            <person name="Buettner E."/>
            <person name="Kellner H."/>
        </authorList>
    </citation>
    <scope>NUCLEOTIDE SEQUENCE [LARGE SCALE GENOMIC DNA]</scope>
    <source>
        <strain evidence="2 3">IHI B618</strain>
    </source>
</reference>
<evidence type="ECO:0000313" key="3">
    <source>
        <dbReference type="Proteomes" id="UP000290288"/>
    </source>
</evidence>
<evidence type="ECO:0000256" key="1">
    <source>
        <dbReference type="SAM" id="MobiDB-lite"/>
    </source>
</evidence>